<protein>
    <recommendedName>
        <fullName evidence="1">FAD dependent oxidoreductase domain-containing protein</fullName>
    </recommendedName>
</protein>
<dbReference type="InterPro" id="IPR006076">
    <property type="entry name" value="FAD-dep_OxRdtase"/>
</dbReference>
<gene>
    <name evidence="2" type="ORF">Daus18300_013743</name>
</gene>
<dbReference type="EMBL" id="JAWRVE010000228">
    <property type="protein sequence ID" value="KAL1847983.1"/>
    <property type="molecule type" value="Genomic_DNA"/>
</dbReference>
<organism evidence="2 3">
    <name type="scientific">Diaporthe australafricana</name>
    <dbReference type="NCBI Taxonomy" id="127596"/>
    <lineage>
        <taxon>Eukaryota</taxon>
        <taxon>Fungi</taxon>
        <taxon>Dikarya</taxon>
        <taxon>Ascomycota</taxon>
        <taxon>Pezizomycotina</taxon>
        <taxon>Sordariomycetes</taxon>
        <taxon>Sordariomycetidae</taxon>
        <taxon>Diaporthales</taxon>
        <taxon>Diaporthaceae</taxon>
        <taxon>Diaporthe</taxon>
    </lineage>
</organism>
<dbReference type="Gene3D" id="3.30.9.10">
    <property type="entry name" value="D-Amino Acid Oxidase, subunit A, domain 2"/>
    <property type="match status" value="1"/>
</dbReference>
<proteinExistence type="predicted"/>
<dbReference type="InterPro" id="IPR036188">
    <property type="entry name" value="FAD/NAD-bd_sf"/>
</dbReference>
<dbReference type="PANTHER" id="PTHR13847">
    <property type="entry name" value="SARCOSINE DEHYDROGENASE-RELATED"/>
    <property type="match status" value="1"/>
</dbReference>
<accession>A0ABR3VXU2</accession>
<evidence type="ECO:0000259" key="1">
    <source>
        <dbReference type="Pfam" id="PF01266"/>
    </source>
</evidence>
<dbReference type="SUPFAM" id="SSF51905">
    <property type="entry name" value="FAD/NAD(P)-binding domain"/>
    <property type="match status" value="1"/>
</dbReference>
<dbReference type="Proteomes" id="UP001583177">
    <property type="component" value="Unassembled WGS sequence"/>
</dbReference>
<dbReference type="Pfam" id="PF01266">
    <property type="entry name" value="DAO"/>
    <property type="match status" value="1"/>
</dbReference>
<evidence type="ECO:0000313" key="2">
    <source>
        <dbReference type="EMBL" id="KAL1847983.1"/>
    </source>
</evidence>
<name>A0ABR3VXU2_9PEZI</name>
<dbReference type="Gene3D" id="3.50.50.60">
    <property type="entry name" value="FAD/NAD(P)-binding domain"/>
    <property type="match status" value="1"/>
</dbReference>
<sequence length="449" mass="50113">MSSSPDGIYERGVIDPGLPVKEYSQPFWLSEPSSISKLQSLWLQEADIVIIGSGMTSVSLCRTLYSICPELKIVVLEARELCSGATGRNGGHCKAMSPGVWYDYKSQYGVEEAVRIMQYEHSHLQAVAACAEENKIDCDLRIVEGLDVYHDESVLKRALDALEDMRQYSPELAAKYMCYLSRADLQARHLGEHCLGAIGMAAGTLWPYKFVTGLFEKMVSESDLSIQTNSPVTSISDKDGDGFAIVRTSRGDVRGRQVVHATNSWIGHLLHELRPFISPVRANVQRQVPRPSMITVDDRAFWLRYGEKDYDYMIQRPDGSFIMGRANTGRRATADDSKLDLVPHAHLRAVTPQFFDFGTKDLEVSHAWSGAVAFTEDHNPLVGQITLPGRRHQWVCGAYQGIGMVKAFRTAQVLAMLLLGKDVPAEYPQTMLLTPKRLRNMQRSIGSKL</sequence>
<keyword evidence="3" id="KW-1185">Reference proteome</keyword>
<comment type="caution">
    <text evidence="2">The sequence shown here is derived from an EMBL/GenBank/DDBJ whole genome shotgun (WGS) entry which is preliminary data.</text>
</comment>
<feature type="domain" description="FAD dependent oxidoreductase" evidence="1">
    <location>
        <begin position="47"/>
        <end position="415"/>
    </location>
</feature>
<dbReference type="PANTHER" id="PTHR13847:SF260">
    <property type="entry name" value="FAD DEPENDENT OXIDOREDUCTASE DOMAIN-CONTAINING PROTEIN"/>
    <property type="match status" value="1"/>
</dbReference>
<evidence type="ECO:0000313" key="3">
    <source>
        <dbReference type="Proteomes" id="UP001583177"/>
    </source>
</evidence>
<reference evidence="2 3" key="1">
    <citation type="journal article" date="2024" name="IMA Fungus">
        <title>IMA Genome - F19 : A genome assembly and annotation guide to empower mycologists, including annotated draft genome sequences of Ceratocystis pirilliformis, Diaporthe australafricana, Fusarium ophioides, Paecilomyces lecythidis, and Sporothrix stenoceras.</title>
        <authorList>
            <person name="Aylward J."/>
            <person name="Wilson A.M."/>
            <person name="Visagie C.M."/>
            <person name="Spraker J."/>
            <person name="Barnes I."/>
            <person name="Buitendag C."/>
            <person name="Ceriani C."/>
            <person name="Del Mar Angel L."/>
            <person name="du Plessis D."/>
            <person name="Fuchs T."/>
            <person name="Gasser K."/>
            <person name="Kramer D."/>
            <person name="Li W."/>
            <person name="Munsamy K."/>
            <person name="Piso A."/>
            <person name="Price J.L."/>
            <person name="Sonnekus B."/>
            <person name="Thomas C."/>
            <person name="van der Nest A."/>
            <person name="van Dijk A."/>
            <person name="van Heerden A."/>
            <person name="van Vuuren N."/>
            <person name="Yilmaz N."/>
            <person name="Duong T.A."/>
            <person name="van der Merwe N.A."/>
            <person name="Wingfield M.J."/>
            <person name="Wingfield B.D."/>
        </authorList>
    </citation>
    <scope>NUCLEOTIDE SEQUENCE [LARGE SCALE GENOMIC DNA]</scope>
    <source>
        <strain evidence="2 3">CMW 18300</strain>
    </source>
</reference>